<name>A0ABS5KLA4_9ACTN</name>
<dbReference type="EMBL" id="JAAFYZ010000018">
    <property type="protein sequence ID" value="MBS2546816.1"/>
    <property type="molecule type" value="Genomic_DNA"/>
</dbReference>
<dbReference type="Gene3D" id="3.10.450.50">
    <property type="match status" value="1"/>
</dbReference>
<evidence type="ECO:0000313" key="2">
    <source>
        <dbReference type="EMBL" id="MBS2546816.1"/>
    </source>
</evidence>
<dbReference type="InterPro" id="IPR037401">
    <property type="entry name" value="SnoaL-like"/>
</dbReference>
<comment type="caution">
    <text evidence="2">The sequence shown here is derived from an EMBL/GenBank/DDBJ whole genome shotgun (WGS) entry which is preliminary data.</text>
</comment>
<protein>
    <submittedName>
        <fullName evidence="2">Nuclear transport factor 2 family protein</fullName>
    </submittedName>
</protein>
<dbReference type="Pfam" id="PF12680">
    <property type="entry name" value="SnoaL_2"/>
    <property type="match status" value="1"/>
</dbReference>
<organism evidence="2 3">
    <name type="scientific">Catenulispora pinistramenti</name>
    <dbReference type="NCBI Taxonomy" id="2705254"/>
    <lineage>
        <taxon>Bacteria</taxon>
        <taxon>Bacillati</taxon>
        <taxon>Actinomycetota</taxon>
        <taxon>Actinomycetes</taxon>
        <taxon>Catenulisporales</taxon>
        <taxon>Catenulisporaceae</taxon>
        <taxon>Catenulispora</taxon>
    </lineage>
</organism>
<accession>A0ABS5KLA4</accession>
<dbReference type="InterPro" id="IPR032710">
    <property type="entry name" value="NTF2-like_dom_sf"/>
</dbReference>
<evidence type="ECO:0000313" key="3">
    <source>
        <dbReference type="Proteomes" id="UP000730482"/>
    </source>
</evidence>
<sequence length="177" mass="19812">MVERTEADPIEHEDRWILNLRGLSVTRIGVDSQLTLALGLDVTWQVVLEAPFQLSPGSVHLPDHAMIMDMTDPREAVEQQLAAYNSHDLDAFAATYAEDVVVNRRDGSRLQGRPALRDQYAGQFAEGRCRAEILARISEGDWVVDHELAHGLADDPIRVLVAYRVRDGLIDRVDFLG</sequence>
<dbReference type="Proteomes" id="UP000730482">
    <property type="component" value="Unassembled WGS sequence"/>
</dbReference>
<gene>
    <name evidence="2" type="ORF">KGQ19_08035</name>
</gene>
<evidence type="ECO:0000259" key="1">
    <source>
        <dbReference type="Pfam" id="PF12680"/>
    </source>
</evidence>
<feature type="domain" description="SnoaL-like" evidence="1">
    <location>
        <begin position="77"/>
        <end position="172"/>
    </location>
</feature>
<keyword evidence="3" id="KW-1185">Reference proteome</keyword>
<proteinExistence type="predicted"/>
<reference evidence="2 3" key="1">
    <citation type="submission" date="2020-02" db="EMBL/GenBank/DDBJ databases">
        <title>Acidophilic actinobacteria isolated from forest soil.</title>
        <authorList>
            <person name="Golinska P."/>
        </authorList>
    </citation>
    <scope>NUCLEOTIDE SEQUENCE [LARGE SCALE GENOMIC DNA]</scope>
    <source>
        <strain evidence="2 3">NL8</strain>
    </source>
</reference>
<dbReference type="SUPFAM" id="SSF54427">
    <property type="entry name" value="NTF2-like"/>
    <property type="match status" value="1"/>
</dbReference>